<dbReference type="AlphaFoldDB" id="A0A432ZNU6"/>
<dbReference type="OrthoDB" id="9786855at2"/>
<keyword evidence="2" id="KW-1185">Reference proteome</keyword>
<dbReference type="RefSeq" id="WP_126825731.1">
    <property type="nucleotide sequence ID" value="NZ_PIQG01000001.1"/>
</dbReference>
<dbReference type="Proteomes" id="UP000288279">
    <property type="component" value="Unassembled WGS sequence"/>
</dbReference>
<dbReference type="Pfam" id="PF03692">
    <property type="entry name" value="CxxCxxCC"/>
    <property type="match status" value="1"/>
</dbReference>
<gene>
    <name evidence="1" type="ORF">CWI83_03465</name>
</gene>
<dbReference type="PANTHER" id="PTHR37421">
    <property type="entry name" value="UPF0260 PROTEIN YCGN"/>
    <property type="match status" value="1"/>
</dbReference>
<protein>
    <submittedName>
        <fullName evidence="1">YcgN family cysteine cluster protein</fullName>
    </submittedName>
</protein>
<dbReference type="NCBIfam" id="NF003507">
    <property type="entry name" value="PRK05170.2-5"/>
    <property type="match status" value="1"/>
</dbReference>
<proteinExistence type="predicted"/>
<dbReference type="NCBIfam" id="NF003501">
    <property type="entry name" value="PRK05170.1-5"/>
    <property type="match status" value="1"/>
</dbReference>
<sequence length="155" mass="17178">MANLANAPFWQVKSLSEMTASEWESLCDGCGKCCLHKLIDEDDPAETVHYTNVACRLLDCQTGRCSDYRQRFKSVPECVVIRPENVAELDYLPDSCAYRRLANGRSLPSWHPLRHNGSQEPMQAAGMSVAGRVVSETEAQVTTAAIVTWPLADCD</sequence>
<dbReference type="InterPro" id="IPR008228">
    <property type="entry name" value="UCP006173"/>
</dbReference>
<dbReference type="InterPro" id="IPR005358">
    <property type="entry name" value="Puta_zinc/iron-chelating_dom"/>
</dbReference>
<comment type="caution">
    <text evidence="1">The sequence shown here is derived from an EMBL/GenBank/DDBJ whole genome shotgun (WGS) entry which is preliminary data.</text>
</comment>
<dbReference type="PIRSF" id="PIRSF006173">
    <property type="entry name" value="UCP006173"/>
    <property type="match status" value="1"/>
</dbReference>
<evidence type="ECO:0000313" key="1">
    <source>
        <dbReference type="EMBL" id="RUO79570.1"/>
    </source>
</evidence>
<dbReference type="EMBL" id="PIQG01000001">
    <property type="protein sequence ID" value="RUO79570.1"/>
    <property type="molecule type" value="Genomic_DNA"/>
</dbReference>
<accession>A0A432ZNU6</accession>
<dbReference type="PANTHER" id="PTHR37421:SF1">
    <property type="entry name" value="UPF0260 PROTEIN YCGN"/>
    <property type="match status" value="1"/>
</dbReference>
<evidence type="ECO:0000313" key="2">
    <source>
        <dbReference type="Proteomes" id="UP000288279"/>
    </source>
</evidence>
<reference evidence="1 2" key="1">
    <citation type="journal article" date="2011" name="Front. Microbiol.">
        <title>Genomic signatures of strain selection and enhancement in Bacillus atrophaeus var. globigii, a historical biowarfare simulant.</title>
        <authorList>
            <person name="Gibbons H.S."/>
            <person name="Broomall S.M."/>
            <person name="McNew L.A."/>
            <person name="Daligault H."/>
            <person name="Chapman C."/>
            <person name="Bruce D."/>
            <person name="Karavis M."/>
            <person name="Krepps M."/>
            <person name="McGregor P.A."/>
            <person name="Hong C."/>
            <person name="Park K.H."/>
            <person name="Akmal A."/>
            <person name="Feldman A."/>
            <person name="Lin J.S."/>
            <person name="Chang W.E."/>
            <person name="Higgs B.W."/>
            <person name="Demirev P."/>
            <person name="Lindquist J."/>
            <person name="Liem A."/>
            <person name="Fochler E."/>
            <person name="Read T.D."/>
            <person name="Tapia R."/>
            <person name="Johnson S."/>
            <person name="Bishop-Lilly K.A."/>
            <person name="Detter C."/>
            <person name="Han C."/>
            <person name="Sozhamannan S."/>
            <person name="Rosenzweig C.N."/>
            <person name="Skowronski E.W."/>
        </authorList>
    </citation>
    <scope>NUCLEOTIDE SEQUENCE [LARGE SCALE GENOMIC DNA]</scope>
    <source>
        <strain evidence="1 2">PIT1</strain>
    </source>
</reference>
<name>A0A432ZNU6_9GAMM</name>
<organism evidence="1 2">
    <name type="scientific">Pseudidiomarina taiwanensis</name>
    <dbReference type="NCBI Taxonomy" id="337250"/>
    <lineage>
        <taxon>Bacteria</taxon>
        <taxon>Pseudomonadati</taxon>
        <taxon>Pseudomonadota</taxon>
        <taxon>Gammaproteobacteria</taxon>
        <taxon>Alteromonadales</taxon>
        <taxon>Idiomarinaceae</taxon>
        <taxon>Pseudidiomarina</taxon>
    </lineage>
</organism>